<organism evidence="2 3">
    <name type="scientific">Macrosiphum euphorbiae</name>
    <name type="common">potato aphid</name>
    <dbReference type="NCBI Taxonomy" id="13131"/>
    <lineage>
        <taxon>Eukaryota</taxon>
        <taxon>Metazoa</taxon>
        <taxon>Ecdysozoa</taxon>
        <taxon>Arthropoda</taxon>
        <taxon>Hexapoda</taxon>
        <taxon>Insecta</taxon>
        <taxon>Pterygota</taxon>
        <taxon>Neoptera</taxon>
        <taxon>Paraneoptera</taxon>
        <taxon>Hemiptera</taxon>
        <taxon>Sternorrhyncha</taxon>
        <taxon>Aphidomorpha</taxon>
        <taxon>Aphidoidea</taxon>
        <taxon>Aphididae</taxon>
        <taxon>Macrosiphini</taxon>
        <taxon>Macrosiphum</taxon>
    </lineage>
</organism>
<evidence type="ECO:0000313" key="2">
    <source>
        <dbReference type="EMBL" id="CAI6377239.1"/>
    </source>
</evidence>
<accession>A0AAV0Y8G4</accession>
<dbReference type="Gene3D" id="1.20.140.100">
    <property type="entry name" value="Dynein heavy chain, N-terminal domain 2"/>
    <property type="match status" value="1"/>
</dbReference>
<keyword evidence="3" id="KW-1185">Reference proteome</keyword>
<name>A0AAV0Y8G4_9HEMI</name>
<evidence type="ECO:0008006" key="4">
    <source>
        <dbReference type="Google" id="ProtNLM"/>
    </source>
</evidence>
<evidence type="ECO:0000256" key="1">
    <source>
        <dbReference type="SAM" id="MobiDB-lite"/>
    </source>
</evidence>
<dbReference type="Proteomes" id="UP001160148">
    <property type="component" value="Unassembled WGS sequence"/>
</dbReference>
<proteinExistence type="predicted"/>
<feature type="region of interest" description="Disordered" evidence="1">
    <location>
        <begin position="1"/>
        <end position="21"/>
    </location>
</feature>
<sequence>MHSAGQRQNKPPDRYNPSSYYHSPVLPATDFDLTMSNPNEKDFSLTETTTPSLASLQRQIDDMNKVFHQQLDSFALRFTEYDEKFHDLCTRVHIQGNISDLVTSNDNSHSTTLNESINHMNSVQRSINEKIKSLSDRICTTEGQASRLAALENRLQNISVNPPPSTQFSVYQRPPQINSSLPPRSTQPLVTSKVLSSTILPNISKINSLPCNSMSAIPNCQNNPNLSNNNNISNSLSYTSAISLDPHRILKYNGQLSPTHPADFLDKVDQYFLMHNVSDKVKINFISDNFTVKALLWYNTLLPPPVNYNDFVELFRDYFWSQSLLRSI</sequence>
<reference evidence="2 3" key="1">
    <citation type="submission" date="2023-01" db="EMBL/GenBank/DDBJ databases">
        <authorList>
            <person name="Whitehead M."/>
        </authorList>
    </citation>
    <scope>NUCLEOTIDE SEQUENCE [LARGE SCALE GENOMIC DNA]</scope>
</reference>
<evidence type="ECO:0000313" key="3">
    <source>
        <dbReference type="Proteomes" id="UP001160148"/>
    </source>
</evidence>
<gene>
    <name evidence="2" type="ORF">MEUPH1_LOCUS30529</name>
</gene>
<dbReference type="InterPro" id="IPR042222">
    <property type="entry name" value="Dynein_2_N"/>
</dbReference>
<comment type="caution">
    <text evidence="2">The sequence shown here is derived from an EMBL/GenBank/DDBJ whole genome shotgun (WGS) entry which is preliminary data.</text>
</comment>
<dbReference type="EMBL" id="CARXXK010001672">
    <property type="protein sequence ID" value="CAI6377239.1"/>
    <property type="molecule type" value="Genomic_DNA"/>
</dbReference>
<dbReference type="AlphaFoldDB" id="A0AAV0Y8G4"/>
<protein>
    <recommendedName>
        <fullName evidence="4">Reverse transcriptase domain-containing protein</fullName>
    </recommendedName>
</protein>